<proteinExistence type="predicted"/>
<protein>
    <submittedName>
        <fullName evidence="1">Uncharacterized protein</fullName>
    </submittedName>
</protein>
<gene>
    <name evidence="1" type="ORF">BHV79_07515</name>
</gene>
<dbReference type="AlphaFoldDB" id="A0A1Q6I843"/>
<dbReference type="EMBL" id="MNQU01000184">
    <property type="protein sequence ID" value="OKZ35022.1"/>
    <property type="molecule type" value="Genomic_DNA"/>
</dbReference>
<comment type="caution">
    <text evidence="1">The sequence shown here is derived from an EMBL/GenBank/DDBJ whole genome shotgun (WGS) entry which is preliminary data.</text>
</comment>
<evidence type="ECO:0000313" key="2">
    <source>
        <dbReference type="Proteomes" id="UP000186549"/>
    </source>
</evidence>
<accession>A0A1Q6I843</accession>
<sequence length="67" mass="8008">MDLQNLMIMNTLKDLKAFSLDKKQMNQIEGGSQYCEHLQQMTRGEEAQGWSNEKWDEWAEAWDTHCW</sequence>
<dbReference type="Proteomes" id="UP000186549">
    <property type="component" value="Unassembled WGS sequence"/>
</dbReference>
<name>A0A1Q6I843_BACUN</name>
<reference evidence="1 2" key="1">
    <citation type="journal article" date="2016" name="Nat. Biotechnol.">
        <title>Measurement of bacterial replication rates in microbial communities.</title>
        <authorList>
            <person name="Brown C.T."/>
            <person name="Olm M.R."/>
            <person name="Thomas B.C."/>
            <person name="Banfield J.F."/>
        </authorList>
    </citation>
    <scope>NUCLEOTIDE SEQUENCE [LARGE SCALE GENOMIC DNA]</scope>
    <source>
        <strain evidence="1">45_41</strain>
    </source>
</reference>
<organism evidence="1 2">
    <name type="scientific">Bacteroides uniformis</name>
    <dbReference type="NCBI Taxonomy" id="820"/>
    <lineage>
        <taxon>Bacteria</taxon>
        <taxon>Pseudomonadati</taxon>
        <taxon>Bacteroidota</taxon>
        <taxon>Bacteroidia</taxon>
        <taxon>Bacteroidales</taxon>
        <taxon>Bacteroidaceae</taxon>
        <taxon>Bacteroides</taxon>
    </lineage>
</organism>
<evidence type="ECO:0000313" key="1">
    <source>
        <dbReference type="EMBL" id="OKZ35022.1"/>
    </source>
</evidence>